<feature type="transmembrane region" description="Helical" evidence="7">
    <location>
        <begin position="142"/>
        <end position="162"/>
    </location>
</feature>
<feature type="transmembrane region" description="Helical" evidence="7">
    <location>
        <begin position="26"/>
        <end position="46"/>
    </location>
</feature>
<evidence type="ECO:0000256" key="7">
    <source>
        <dbReference type="SAM" id="Phobius"/>
    </source>
</evidence>
<feature type="transmembrane region" description="Helical" evidence="7">
    <location>
        <begin position="58"/>
        <end position="77"/>
    </location>
</feature>
<evidence type="ECO:0000313" key="9">
    <source>
        <dbReference type="EMBL" id="SPO07720.1"/>
    </source>
</evidence>
<evidence type="ECO:0000256" key="6">
    <source>
        <dbReference type="SAM" id="MobiDB-lite"/>
    </source>
</evidence>
<dbReference type="PANTHER" id="PTHR33048:SF47">
    <property type="entry name" value="INTEGRAL MEMBRANE PROTEIN-RELATED"/>
    <property type="match status" value="1"/>
</dbReference>
<proteinExistence type="inferred from homology"/>
<evidence type="ECO:0000313" key="10">
    <source>
        <dbReference type="Proteomes" id="UP001187682"/>
    </source>
</evidence>
<organism evidence="9 10">
    <name type="scientific">Cephalotrichum gorgonifer</name>
    <dbReference type="NCBI Taxonomy" id="2041049"/>
    <lineage>
        <taxon>Eukaryota</taxon>
        <taxon>Fungi</taxon>
        <taxon>Dikarya</taxon>
        <taxon>Ascomycota</taxon>
        <taxon>Pezizomycotina</taxon>
        <taxon>Sordariomycetes</taxon>
        <taxon>Hypocreomycetidae</taxon>
        <taxon>Microascales</taxon>
        <taxon>Microascaceae</taxon>
        <taxon>Cephalotrichum</taxon>
    </lineage>
</organism>
<feature type="compositionally biased region" description="Basic and acidic residues" evidence="6">
    <location>
        <begin position="332"/>
        <end position="342"/>
    </location>
</feature>
<gene>
    <name evidence="9" type="ORF">DNG_10415</name>
</gene>
<dbReference type="EMBL" id="ONZQ02000024">
    <property type="protein sequence ID" value="SPO07720.1"/>
    <property type="molecule type" value="Genomic_DNA"/>
</dbReference>
<evidence type="ECO:0000256" key="3">
    <source>
        <dbReference type="ARBA" id="ARBA00022989"/>
    </source>
</evidence>
<dbReference type="InterPro" id="IPR052337">
    <property type="entry name" value="SAT4-like"/>
</dbReference>
<feature type="transmembrane region" description="Helical" evidence="7">
    <location>
        <begin position="182"/>
        <end position="206"/>
    </location>
</feature>
<feature type="transmembrane region" description="Helical" evidence="7">
    <location>
        <begin position="258"/>
        <end position="280"/>
    </location>
</feature>
<comment type="caution">
    <text evidence="9">The sequence shown here is derived from an EMBL/GenBank/DDBJ whole genome shotgun (WGS) entry which is preliminary data.</text>
</comment>
<sequence length="357" mass="39686">MSLVDTGVPDFGDPADLPHDSLSDDVIACAVICVAFSVVSVGLRFYTRTRVLRVLSATDWWLLAALVGSCLQSAFFIRGAVNGLGRHIWDFKLEDHYYEIQQSAWFCLLWYNTTLTLVKISFLLLYIQIFTYRKAGLVCKGMLVLVIVAGLYGLGVTFTNCIPLRASWDLSVVGAYCHDTPLWWVNTSLHVFTDFAIWSVPIPQIWRMRMPKGQKMTLISLFSLGFVVAFISFIRIIFLDELHREKDPDFTYAGAHFGYFSIIEVNAGITVAGIITLKPLAHRLFPKMLRANSLIMLPGENPPTIGTRPPGVNGARSEGPAGAGTMAVESWEMSKTESDHVEAIPTPTSSRRDDSIV</sequence>
<dbReference type="InterPro" id="IPR049326">
    <property type="entry name" value="Rhodopsin_dom_fungi"/>
</dbReference>
<reference evidence="9" key="1">
    <citation type="submission" date="2018-03" db="EMBL/GenBank/DDBJ databases">
        <authorList>
            <person name="Guldener U."/>
        </authorList>
    </citation>
    <scope>NUCLEOTIDE SEQUENCE</scope>
</reference>
<dbReference type="PANTHER" id="PTHR33048">
    <property type="entry name" value="PTH11-LIKE INTEGRAL MEMBRANE PROTEIN (AFU_ORTHOLOGUE AFUA_5G11245)"/>
    <property type="match status" value="1"/>
</dbReference>
<evidence type="ECO:0000256" key="2">
    <source>
        <dbReference type="ARBA" id="ARBA00022692"/>
    </source>
</evidence>
<dbReference type="Proteomes" id="UP001187682">
    <property type="component" value="Unassembled WGS sequence"/>
</dbReference>
<evidence type="ECO:0000256" key="5">
    <source>
        <dbReference type="ARBA" id="ARBA00038359"/>
    </source>
</evidence>
<keyword evidence="2 7" id="KW-0812">Transmembrane</keyword>
<feature type="transmembrane region" description="Helical" evidence="7">
    <location>
        <begin position="108"/>
        <end position="130"/>
    </location>
</feature>
<evidence type="ECO:0000259" key="8">
    <source>
        <dbReference type="Pfam" id="PF20684"/>
    </source>
</evidence>
<evidence type="ECO:0000256" key="1">
    <source>
        <dbReference type="ARBA" id="ARBA00004141"/>
    </source>
</evidence>
<dbReference type="GO" id="GO:0016020">
    <property type="term" value="C:membrane"/>
    <property type="evidence" value="ECO:0007669"/>
    <property type="project" value="UniProtKB-SubCell"/>
</dbReference>
<feature type="domain" description="Rhodopsin" evidence="8">
    <location>
        <begin position="43"/>
        <end position="282"/>
    </location>
</feature>
<feature type="region of interest" description="Disordered" evidence="6">
    <location>
        <begin position="302"/>
        <end position="357"/>
    </location>
</feature>
<accession>A0AAE8N9H2</accession>
<comment type="subcellular location">
    <subcellularLocation>
        <location evidence="1">Membrane</location>
        <topology evidence="1">Multi-pass membrane protein</topology>
    </subcellularLocation>
</comment>
<keyword evidence="3 7" id="KW-1133">Transmembrane helix</keyword>
<protein>
    <recommendedName>
        <fullName evidence="8">Rhodopsin domain-containing protein</fullName>
    </recommendedName>
</protein>
<dbReference type="AlphaFoldDB" id="A0AAE8N9H2"/>
<feature type="transmembrane region" description="Helical" evidence="7">
    <location>
        <begin position="218"/>
        <end position="238"/>
    </location>
</feature>
<comment type="similarity">
    <text evidence="5">Belongs to the SAT4 family.</text>
</comment>
<keyword evidence="4 7" id="KW-0472">Membrane</keyword>
<dbReference type="Pfam" id="PF20684">
    <property type="entry name" value="Fung_rhodopsin"/>
    <property type="match status" value="1"/>
</dbReference>
<evidence type="ECO:0000256" key="4">
    <source>
        <dbReference type="ARBA" id="ARBA00023136"/>
    </source>
</evidence>
<name>A0AAE8N9H2_9PEZI</name>
<keyword evidence="10" id="KW-1185">Reference proteome</keyword>